<gene>
    <name evidence="10" type="ORF">QV09_00135</name>
</gene>
<dbReference type="InterPro" id="IPR037185">
    <property type="entry name" value="EmrE-like"/>
</dbReference>
<sequence>MMMWLLLLMAIVFEVIGTTSLRYSNGFTQPLYTLITLGCYVASFFLLSKIVQSIPIGIAYAVWSGVGILFIALIGRFLFKQYIDFAAIIGIVFILIGVLIINLFSQTAGH</sequence>
<comment type="subcellular location">
    <subcellularLocation>
        <location evidence="1 8">Cell membrane</location>
        <topology evidence="1 8">Multi-pass membrane protein</topology>
    </subcellularLocation>
</comment>
<evidence type="ECO:0000256" key="6">
    <source>
        <dbReference type="ARBA" id="ARBA00023136"/>
    </source>
</evidence>
<dbReference type="AlphaFoldDB" id="A0AB36E644"/>
<dbReference type="Gene3D" id="1.10.3730.20">
    <property type="match status" value="1"/>
</dbReference>
<protein>
    <recommendedName>
        <fullName evidence="12">Multidrug transporter</fullName>
    </recommendedName>
</protein>
<name>A0AB36E644_9PAST</name>
<dbReference type="FunFam" id="1.10.3730.20:FF:000001">
    <property type="entry name" value="Quaternary ammonium compound resistance transporter SugE"/>
    <property type="match status" value="1"/>
</dbReference>
<dbReference type="PANTHER" id="PTHR30561:SF1">
    <property type="entry name" value="MULTIDRUG TRANSPORTER EMRE"/>
    <property type="match status" value="1"/>
</dbReference>
<evidence type="ECO:0000256" key="1">
    <source>
        <dbReference type="ARBA" id="ARBA00004651"/>
    </source>
</evidence>
<evidence type="ECO:0000313" key="10">
    <source>
        <dbReference type="EMBL" id="OBX12115.1"/>
    </source>
</evidence>
<evidence type="ECO:0000256" key="2">
    <source>
        <dbReference type="ARBA" id="ARBA00022448"/>
    </source>
</evidence>
<evidence type="ECO:0008006" key="12">
    <source>
        <dbReference type="Google" id="ProtNLM"/>
    </source>
</evidence>
<accession>A0AB36E644</accession>
<evidence type="ECO:0000313" key="11">
    <source>
        <dbReference type="Proteomes" id="UP000092527"/>
    </source>
</evidence>
<evidence type="ECO:0000256" key="7">
    <source>
        <dbReference type="ARBA" id="ARBA00038032"/>
    </source>
</evidence>
<evidence type="ECO:0000256" key="8">
    <source>
        <dbReference type="RuleBase" id="RU003942"/>
    </source>
</evidence>
<feature type="transmembrane region" description="Helical" evidence="9">
    <location>
        <begin position="59"/>
        <end position="79"/>
    </location>
</feature>
<dbReference type="Pfam" id="PF00893">
    <property type="entry name" value="Multi_Drug_Res"/>
    <property type="match status" value="1"/>
</dbReference>
<evidence type="ECO:0000256" key="4">
    <source>
        <dbReference type="ARBA" id="ARBA00022692"/>
    </source>
</evidence>
<keyword evidence="2" id="KW-0813">Transport</keyword>
<dbReference type="InterPro" id="IPR000390">
    <property type="entry name" value="Small_drug/metabolite_transptr"/>
</dbReference>
<keyword evidence="6 9" id="KW-0472">Membrane</keyword>
<dbReference type="InterPro" id="IPR045324">
    <property type="entry name" value="Small_multidrug_res"/>
</dbReference>
<keyword evidence="4 8" id="KW-0812">Transmembrane</keyword>
<evidence type="ECO:0000256" key="9">
    <source>
        <dbReference type="SAM" id="Phobius"/>
    </source>
</evidence>
<keyword evidence="3" id="KW-1003">Cell membrane</keyword>
<dbReference type="GO" id="GO:0005886">
    <property type="term" value="C:plasma membrane"/>
    <property type="evidence" value="ECO:0007669"/>
    <property type="project" value="UniProtKB-SubCell"/>
</dbReference>
<feature type="transmembrane region" description="Helical" evidence="9">
    <location>
        <begin position="85"/>
        <end position="104"/>
    </location>
</feature>
<dbReference type="GO" id="GO:1990961">
    <property type="term" value="P:xenobiotic detoxification by transmembrane export across the plasma membrane"/>
    <property type="evidence" value="ECO:0007669"/>
    <property type="project" value="UniProtKB-ARBA"/>
</dbReference>
<dbReference type="GO" id="GO:0015297">
    <property type="term" value="F:antiporter activity"/>
    <property type="evidence" value="ECO:0007669"/>
    <property type="project" value="TreeGrafter"/>
</dbReference>
<organism evidence="10 11">
    <name type="scientific">Gallibacterium salpingitidis</name>
    <dbReference type="NCBI Taxonomy" id="505341"/>
    <lineage>
        <taxon>Bacteria</taxon>
        <taxon>Pseudomonadati</taxon>
        <taxon>Pseudomonadota</taxon>
        <taxon>Gammaproteobacteria</taxon>
        <taxon>Pasteurellales</taxon>
        <taxon>Pasteurellaceae</taxon>
        <taxon>Gallibacterium</taxon>
    </lineage>
</organism>
<dbReference type="SUPFAM" id="SSF103481">
    <property type="entry name" value="Multidrug resistance efflux transporter EmrE"/>
    <property type="match status" value="1"/>
</dbReference>
<dbReference type="GO" id="GO:0015220">
    <property type="term" value="F:choline transmembrane transporter activity"/>
    <property type="evidence" value="ECO:0007669"/>
    <property type="project" value="TreeGrafter"/>
</dbReference>
<dbReference type="GO" id="GO:0015199">
    <property type="term" value="F:amino-acid betaine transmembrane transporter activity"/>
    <property type="evidence" value="ECO:0007669"/>
    <property type="project" value="TreeGrafter"/>
</dbReference>
<comment type="similarity">
    <text evidence="7 8">Belongs to the drug/metabolite transporter (DMT) superfamily. Small multidrug resistance (SMR) (TC 2.A.7.1) family.</text>
</comment>
<evidence type="ECO:0000256" key="3">
    <source>
        <dbReference type="ARBA" id="ARBA00022475"/>
    </source>
</evidence>
<dbReference type="RefSeq" id="WP_066113051.1">
    <property type="nucleotide sequence ID" value="NZ_CP103875.1"/>
</dbReference>
<dbReference type="GO" id="GO:0031460">
    <property type="term" value="P:glycine betaine transport"/>
    <property type="evidence" value="ECO:0007669"/>
    <property type="project" value="TreeGrafter"/>
</dbReference>
<dbReference type="Proteomes" id="UP000092527">
    <property type="component" value="Unassembled WGS sequence"/>
</dbReference>
<evidence type="ECO:0000256" key="5">
    <source>
        <dbReference type="ARBA" id="ARBA00022989"/>
    </source>
</evidence>
<dbReference type="EMBL" id="JTJU01000001">
    <property type="protein sequence ID" value="OBX12115.1"/>
    <property type="molecule type" value="Genomic_DNA"/>
</dbReference>
<keyword evidence="5 9" id="KW-1133">Transmembrane helix</keyword>
<feature type="transmembrane region" description="Helical" evidence="9">
    <location>
        <begin position="27"/>
        <end position="47"/>
    </location>
</feature>
<dbReference type="PANTHER" id="PTHR30561">
    <property type="entry name" value="SMR FAMILY PROTON-DEPENDENT DRUG EFFLUX TRANSPORTER SUGE"/>
    <property type="match status" value="1"/>
</dbReference>
<reference evidence="10 11" key="1">
    <citation type="submission" date="2014-11" db="EMBL/GenBank/DDBJ databases">
        <title>Pan-genome of Gallibacterium spp.</title>
        <authorList>
            <person name="Kudirkiene E."/>
            <person name="Bojesen A.M."/>
        </authorList>
    </citation>
    <scope>NUCLEOTIDE SEQUENCE [LARGE SCALE GENOMIC DNA]</scope>
    <source>
        <strain evidence="10 11">18469/18</strain>
    </source>
</reference>
<proteinExistence type="inferred from homology"/>
<comment type="caution">
    <text evidence="10">The sequence shown here is derived from an EMBL/GenBank/DDBJ whole genome shotgun (WGS) entry which is preliminary data.</text>
</comment>